<evidence type="ECO:0000313" key="1">
    <source>
        <dbReference type="EMBL" id="GAA4970318.1"/>
    </source>
</evidence>
<organism evidence="1 2">
    <name type="scientific">Yinghuangia aomiensis</name>
    <dbReference type="NCBI Taxonomy" id="676205"/>
    <lineage>
        <taxon>Bacteria</taxon>
        <taxon>Bacillati</taxon>
        <taxon>Actinomycetota</taxon>
        <taxon>Actinomycetes</taxon>
        <taxon>Kitasatosporales</taxon>
        <taxon>Streptomycetaceae</taxon>
        <taxon>Yinghuangia</taxon>
    </lineage>
</organism>
<dbReference type="Pfam" id="PF12643">
    <property type="entry name" value="MazG-like"/>
    <property type="match status" value="1"/>
</dbReference>
<dbReference type="SUPFAM" id="SSF101386">
    <property type="entry name" value="all-alpha NTP pyrophosphatases"/>
    <property type="match status" value="1"/>
</dbReference>
<gene>
    <name evidence="1" type="ORF">GCM10023205_39780</name>
</gene>
<dbReference type="InterPro" id="IPR052555">
    <property type="entry name" value="dCTP_Pyrophosphatase"/>
</dbReference>
<keyword evidence="2" id="KW-1185">Reference proteome</keyword>
<dbReference type="InterPro" id="IPR025984">
    <property type="entry name" value="DCTPP"/>
</dbReference>
<proteinExistence type="predicted"/>
<dbReference type="EMBL" id="BAABHS010000013">
    <property type="protein sequence ID" value="GAA4970318.1"/>
    <property type="molecule type" value="Genomic_DNA"/>
</dbReference>
<protein>
    <submittedName>
        <fullName evidence="1">Nucleotide pyrophosphohydrolase</fullName>
    </submittedName>
</protein>
<evidence type="ECO:0000313" key="2">
    <source>
        <dbReference type="Proteomes" id="UP001500466"/>
    </source>
</evidence>
<sequence>MDAITELTGALREFTAERGWEPYHSPKNLVMALSVEAAELVEIFQWLTPEQAANVMADPETAEHVREEVADVFAYLLNVCDSLGVDLAQALRDKMVKNAVKHPVPEP</sequence>
<dbReference type="PANTHER" id="PTHR46523">
    <property type="entry name" value="DCTP PYROPHOSPHATASE 1"/>
    <property type="match status" value="1"/>
</dbReference>
<dbReference type="Gene3D" id="1.10.287.1080">
    <property type="entry name" value="MazG-like"/>
    <property type="match status" value="1"/>
</dbReference>
<dbReference type="PANTHER" id="PTHR46523:SF1">
    <property type="entry name" value="DCTP PYROPHOSPHATASE 1"/>
    <property type="match status" value="1"/>
</dbReference>
<dbReference type="RefSeq" id="WP_345676902.1">
    <property type="nucleotide sequence ID" value="NZ_BAABHS010000013.1"/>
</dbReference>
<comment type="caution">
    <text evidence="1">The sequence shown here is derived from an EMBL/GenBank/DDBJ whole genome shotgun (WGS) entry which is preliminary data.</text>
</comment>
<reference evidence="2" key="1">
    <citation type="journal article" date="2019" name="Int. J. Syst. Evol. Microbiol.">
        <title>The Global Catalogue of Microorganisms (GCM) 10K type strain sequencing project: providing services to taxonomists for standard genome sequencing and annotation.</title>
        <authorList>
            <consortium name="The Broad Institute Genomics Platform"/>
            <consortium name="The Broad Institute Genome Sequencing Center for Infectious Disease"/>
            <person name="Wu L."/>
            <person name="Ma J."/>
        </authorList>
    </citation>
    <scope>NUCLEOTIDE SEQUENCE [LARGE SCALE GENOMIC DNA]</scope>
    <source>
        <strain evidence="2">JCM 17986</strain>
    </source>
</reference>
<dbReference type="PIRSF" id="PIRSF029826">
    <property type="entry name" value="UCP029826_pph"/>
    <property type="match status" value="1"/>
</dbReference>
<accession>A0ABP9HGQ7</accession>
<dbReference type="Proteomes" id="UP001500466">
    <property type="component" value="Unassembled WGS sequence"/>
</dbReference>
<dbReference type="CDD" id="cd11537">
    <property type="entry name" value="NTP-PPase_RS21-C6_like"/>
    <property type="match status" value="1"/>
</dbReference>
<name>A0ABP9HGQ7_9ACTN</name>